<evidence type="ECO:0000256" key="2">
    <source>
        <dbReference type="SAM" id="SignalP"/>
    </source>
</evidence>
<keyword evidence="2" id="KW-0732">Signal</keyword>
<dbReference type="AlphaFoldDB" id="A0A316YDG4"/>
<dbReference type="RefSeq" id="XP_025374440.1">
    <property type="nucleotide sequence ID" value="XM_025520162.1"/>
</dbReference>
<dbReference type="Proteomes" id="UP000245768">
    <property type="component" value="Unassembled WGS sequence"/>
</dbReference>
<accession>A0A316YDG4</accession>
<dbReference type="InParanoid" id="A0A316YDG4"/>
<proteinExistence type="predicted"/>
<dbReference type="GeneID" id="37042078"/>
<evidence type="ECO:0000313" key="4">
    <source>
        <dbReference type="Proteomes" id="UP000245768"/>
    </source>
</evidence>
<sequence>MTRKVASILVSSLLLLLNATRSQAQPVPTGASGKRPFPYDDELSSLTGPNPILSTQYSLGHGSVSQWNHPPLAEPYNWQASYPHGRLNTAGADSIKDVWWSQHCSDLPEAGSYNELLHHASVFDEDQQSADEHHEEHSRQYLPVGMPEYGENETQGSVHGQIQQPVQKKFDGRRRPILSDKERATLPPEVLSLLDQAPDEQDSKDHFITLRRYLTRIINARRKQRQMVAQEQGRVPSQSGKGKRSEKLMADARDGEKILTIVIDGELCIITPTTYSSLPLKQTRRKKA</sequence>
<organism evidence="3 4">
    <name type="scientific">Acaromyces ingoldii</name>
    <dbReference type="NCBI Taxonomy" id="215250"/>
    <lineage>
        <taxon>Eukaryota</taxon>
        <taxon>Fungi</taxon>
        <taxon>Dikarya</taxon>
        <taxon>Basidiomycota</taxon>
        <taxon>Ustilaginomycotina</taxon>
        <taxon>Exobasidiomycetes</taxon>
        <taxon>Exobasidiales</taxon>
        <taxon>Cryptobasidiaceae</taxon>
        <taxon>Acaromyces</taxon>
    </lineage>
</organism>
<feature type="chain" id="PRO_5016436454" evidence="2">
    <location>
        <begin position="25"/>
        <end position="288"/>
    </location>
</feature>
<protein>
    <submittedName>
        <fullName evidence="3">Uncharacterized protein</fullName>
    </submittedName>
</protein>
<evidence type="ECO:0000313" key="3">
    <source>
        <dbReference type="EMBL" id="PWN87242.1"/>
    </source>
</evidence>
<name>A0A316YDG4_9BASI</name>
<evidence type="ECO:0000256" key="1">
    <source>
        <dbReference type="SAM" id="MobiDB-lite"/>
    </source>
</evidence>
<dbReference type="EMBL" id="KZ819641">
    <property type="protein sequence ID" value="PWN87242.1"/>
    <property type="molecule type" value="Genomic_DNA"/>
</dbReference>
<keyword evidence="4" id="KW-1185">Reference proteome</keyword>
<reference evidence="3 4" key="1">
    <citation type="journal article" date="2018" name="Mol. Biol. Evol.">
        <title>Broad Genomic Sampling Reveals a Smut Pathogenic Ancestry of the Fungal Clade Ustilaginomycotina.</title>
        <authorList>
            <person name="Kijpornyongpan T."/>
            <person name="Mondo S.J."/>
            <person name="Barry K."/>
            <person name="Sandor L."/>
            <person name="Lee J."/>
            <person name="Lipzen A."/>
            <person name="Pangilinan J."/>
            <person name="LaButti K."/>
            <person name="Hainaut M."/>
            <person name="Henrissat B."/>
            <person name="Grigoriev I.V."/>
            <person name="Spatafora J.W."/>
            <person name="Aime M.C."/>
        </authorList>
    </citation>
    <scope>NUCLEOTIDE SEQUENCE [LARGE SCALE GENOMIC DNA]</scope>
    <source>
        <strain evidence="3 4">MCA 4198</strain>
    </source>
</reference>
<feature type="signal peptide" evidence="2">
    <location>
        <begin position="1"/>
        <end position="24"/>
    </location>
</feature>
<feature type="region of interest" description="Disordered" evidence="1">
    <location>
        <begin position="225"/>
        <end position="249"/>
    </location>
</feature>
<gene>
    <name evidence="3" type="ORF">FA10DRAFT_262976</name>
</gene>